<keyword evidence="3 5" id="KW-1133">Transmembrane helix</keyword>
<name>A0A5J4NW39_9TREM</name>
<gene>
    <name evidence="7" type="ORF">DEA37_0001958</name>
</gene>
<sequence>MRKQMLMLSYATFYSFWSFNAVTHMIIAQTFGGLWNGFFGGQPLTVLLSTAPLALYIKIIHTITSSYGVDFFAMYGCVGLFNSLLLMIYSLTGLSRWMRWSTRSTEEIFALFISVAFLVDAAKDCHKKFQVYYVCTVPSNNLGLNESVFMSQTSARKVWQPYTSSLSDFVVNGTHRRPETHLAFGCSRDVALLYLLLLLGTVLFALYLFNFTNTPFLTARKREVLRDFALPISVLTMTLIGSLAFSDIKCKFSISVNCVCQFIF</sequence>
<feature type="transmembrane region" description="Helical" evidence="5">
    <location>
        <begin position="228"/>
        <end position="245"/>
    </location>
</feature>
<evidence type="ECO:0000256" key="5">
    <source>
        <dbReference type="SAM" id="Phobius"/>
    </source>
</evidence>
<dbReference type="PANTHER" id="PTHR11453">
    <property type="entry name" value="ANION EXCHANGE PROTEIN"/>
    <property type="match status" value="1"/>
</dbReference>
<evidence type="ECO:0000256" key="1">
    <source>
        <dbReference type="ARBA" id="ARBA00004141"/>
    </source>
</evidence>
<feature type="domain" description="Bicarbonate transporter-like transmembrane" evidence="6">
    <location>
        <begin position="21"/>
        <end position="247"/>
    </location>
</feature>
<accession>A0A5J4NW39</accession>
<dbReference type="AlphaFoldDB" id="A0A5J4NW39"/>
<organism evidence="7 8">
    <name type="scientific">Paragonimus westermani</name>
    <dbReference type="NCBI Taxonomy" id="34504"/>
    <lineage>
        <taxon>Eukaryota</taxon>
        <taxon>Metazoa</taxon>
        <taxon>Spiralia</taxon>
        <taxon>Lophotrochozoa</taxon>
        <taxon>Platyhelminthes</taxon>
        <taxon>Trematoda</taxon>
        <taxon>Digenea</taxon>
        <taxon>Plagiorchiida</taxon>
        <taxon>Troglotremata</taxon>
        <taxon>Troglotrematidae</taxon>
        <taxon>Paragonimus</taxon>
    </lineage>
</organism>
<comment type="subcellular location">
    <subcellularLocation>
        <location evidence="1">Membrane</location>
        <topology evidence="1">Multi-pass membrane protein</topology>
    </subcellularLocation>
</comment>
<dbReference type="GO" id="GO:0006820">
    <property type="term" value="P:monoatomic anion transport"/>
    <property type="evidence" value="ECO:0007669"/>
    <property type="project" value="InterPro"/>
</dbReference>
<evidence type="ECO:0000259" key="6">
    <source>
        <dbReference type="Pfam" id="PF00955"/>
    </source>
</evidence>
<evidence type="ECO:0000256" key="4">
    <source>
        <dbReference type="ARBA" id="ARBA00023136"/>
    </source>
</evidence>
<evidence type="ECO:0000313" key="8">
    <source>
        <dbReference type="Proteomes" id="UP000324629"/>
    </source>
</evidence>
<keyword evidence="8" id="KW-1185">Reference proteome</keyword>
<feature type="transmembrane region" description="Helical" evidence="5">
    <location>
        <begin position="190"/>
        <end position="208"/>
    </location>
</feature>
<dbReference type="GO" id="GO:0050801">
    <property type="term" value="P:monoatomic ion homeostasis"/>
    <property type="evidence" value="ECO:0007669"/>
    <property type="project" value="TreeGrafter"/>
</dbReference>
<dbReference type="InterPro" id="IPR003020">
    <property type="entry name" value="HCO3_transpt_euk"/>
</dbReference>
<proteinExistence type="predicted"/>
<feature type="transmembrane region" description="Helical" evidence="5">
    <location>
        <begin position="7"/>
        <end position="27"/>
    </location>
</feature>
<evidence type="ECO:0000256" key="3">
    <source>
        <dbReference type="ARBA" id="ARBA00022989"/>
    </source>
</evidence>
<protein>
    <submittedName>
        <fullName evidence="7">Solute carrier family 4 (Sodium borate transporter), member 11</fullName>
    </submittedName>
</protein>
<evidence type="ECO:0000313" key="7">
    <source>
        <dbReference type="EMBL" id="KAA3679947.1"/>
    </source>
</evidence>
<dbReference type="GO" id="GO:0016323">
    <property type="term" value="C:basolateral plasma membrane"/>
    <property type="evidence" value="ECO:0007669"/>
    <property type="project" value="TreeGrafter"/>
</dbReference>
<dbReference type="EMBL" id="QNGE01000580">
    <property type="protein sequence ID" value="KAA3679947.1"/>
    <property type="molecule type" value="Genomic_DNA"/>
</dbReference>
<dbReference type="Pfam" id="PF00955">
    <property type="entry name" value="HCO3_cotransp"/>
    <property type="match status" value="1"/>
</dbReference>
<comment type="caution">
    <text evidence="7">The sequence shown here is derived from an EMBL/GenBank/DDBJ whole genome shotgun (WGS) entry which is preliminary data.</text>
</comment>
<reference evidence="7 8" key="1">
    <citation type="journal article" date="2019" name="Gigascience">
        <title>Whole-genome sequence of the oriental lung fluke Paragonimus westermani.</title>
        <authorList>
            <person name="Oey H."/>
            <person name="Zakrzewski M."/>
            <person name="Narain K."/>
            <person name="Devi K.R."/>
            <person name="Agatsuma T."/>
            <person name="Nawaratna S."/>
            <person name="Gobert G.N."/>
            <person name="Jones M.K."/>
            <person name="Ragan M.A."/>
            <person name="McManus D.P."/>
            <person name="Krause L."/>
        </authorList>
    </citation>
    <scope>NUCLEOTIDE SEQUENCE [LARGE SCALE GENOMIC DNA]</scope>
    <source>
        <strain evidence="7 8">IND2009</strain>
    </source>
</reference>
<evidence type="ECO:0000256" key="2">
    <source>
        <dbReference type="ARBA" id="ARBA00022692"/>
    </source>
</evidence>
<dbReference type="GO" id="GO:0005452">
    <property type="term" value="F:solute:inorganic anion antiporter activity"/>
    <property type="evidence" value="ECO:0007669"/>
    <property type="project" value="InterPro"/>
</dbReference>
<feature type="transmembrane region" description="Helical" evidence="5">
    <location>
        <begin position="71"/>
        <end position="92"/>
    </location>
</feature>
<dbReference type="InterPro" id="IPR011531">
    <property type="entry name" value="HCO3_transpt-like_TM_dom"/>
</dbReference>
<keyword evidence="2 5" id="KW-0812">Transmembrane</keyword>
<dbReference type="Proteomes" id="UP000324629">
    <property type="component" value="Unassembled WGS sequence"/>
</dbReference>
<dbReference type="PANTHER" id="PTHR11453:SF127">
    <property type="entry name" value="SOLUTE CARRIER FAMILY 4 MEMBER 11"/>
    <property type="match status" value="1"/>
</dbReference>
<keyword evidence="4 5" id="KW-0472">Membrane</keyword>